<evidence type="ECO:0000313" key="6">
    <source>
        <dbReference type="EMBL" id="MBF8437652.1"/>
    </source>
</evidence>
<dbReference type="AlphaFoldDB" id="A0A931FB68"/>
<dbReference type="PANTHER" id="PTHR43308:SF1">
    <property type="entry name" value="OUTER MEMBRANE PROTEIN ALPHA"/>
    <property type="match status" value="1"/>
</dbReference>
<evidence type="ECO:0000313" key="7">
    <source>
        <dbReference type="Proteomes" id="UP000621436"/>
    </source>
</evidence>
<dbReference type="InterPro" id="IPR051465">
    <property type="entry name" value="Cell_Envelope_Struct_Comp"/>
</dbReference>
<evidence type="ECO:0000256" key="3">
    <source>
        <dbReference type="SAM" id="Phobius"/>
    </source>
</evidence>
<dbReference type="PANTHER" id="PTHR43308">
    <property type="entry name" value="OUTER MEMBRANE PROTEIN ALPHA-RELATED"/>
    <property type="match status" value="1"/>
</dbReference>
<keyword evidence="4" id="KW-0732">Signal</keyword>
<keyword evidence="7" id="KW-1185">Reference proteome</keyword>
<evidence type="ECO:0000256" key="4">
    <source>
        <dbReference type="SAM" id="SignalP"/>
    </source>
</evidence>
<feature type="chain" id="PRO_5038711493" evidence="4">
    <location>
        <begin position="19"/>
        <end position="251"/>
    </location>
</feature>
<dbReference type="EMBL" id="JADPIE010000006">
    <property type="protein sequence ID" value="MBF8437652.1"/>
    <property type="molecule type" value="Genomic_DNA"/>
</dbReference>
<dbReference type="InterPro" id="IPR001119">
    <property type="entry name" value="SLH_dom"/>
</dbReference>
<proteinExistence type="predicted"/>
<dbReference type="RefSeq" id="WP_270454649.1">
    <property type="nucleotide sequence ID" value="NZ_JADPIE010000006.1"/>
</dbReference>
<evidence type="ECO:0000256" key="1">
    <source>
        <dbReference type="ARBA" id="ARBA00022737"/>
    </source>
</evidence>
<protein>
    <submittedName>
        <fullName evidence="6">S-layer homology domain-containing protein</fullName>
    </submittedName>
</protein>
<comment type="caution">
    <text evidence="6">The sequence shown here is derived from an EMBL/GenBank/DDBJ whole genome shotgun (WGS) entry which is preliminary data.</text>
</comment>
<gene>
    <name evidence="6" type="ORF">I0Q91_11200</name>
</gene>
<reference evidence="6" key="1">
    <citation type="submission" date="2020-11" db="EMBL/GenBank/DDBJ databases">
        <title>Halonatronomonas betainensis gen. nov., sp. nov. a novel haloalkaliphilic representative of the family Halanaerobiacae capable of betaine degradation.</title>
        <authorList>
            <person name="Boltyanskaya Y."/>
            <person name="Kevbrin V."/>
            <person name="Detkova E."/>
            <person name="Grouzdev D.S."/>
            <person name="Koziaeva V."/>
            <person name="Zhilina T."/>
        </authorList>
    </citation>
    <scope>NUCLEOTIDE SEQUENCE</scope>
    <source>
        <strain evidence="6">Z-7014</strain>
    </source>
</reference>
<keyword evidence="3" id="KW-0472">Membrane</keyword>
<keyword evidence="2" id="KW-0175">Coiled coil</keyword>
<keyword evidence="1" id="KW-0677">Repeat</keyword>
<organism evidence="6 7">
    <name type="scientific">Halonatronomonas betaini</name>
    <dbReference type="NCBI Taxonomy" id="2778430"/>
    <lineage>
        <taxon>Bacteria</taxon>
        <taxon>Bacillati</taxon>
        <taxon>Bacillota</taxon>
        <taxon>Clostridia</taxon>
        <taxon>Halanaerobiales</taxon>
        <taxon>Halarsenatibacteraceae</taxon>
        <taxon>Halonatronomonas</taxon>
    </lineage>
</organism>
<keyword evidence="3" id="KW-0812">Transmembrane</keyword>
<evidence type="ECO:0000259" key="5">
    <source>
        <dbReference type="PROSITE" id="PS51272"/>
    </source>
</evidence>
<evidence type="ECO:0000256" key="2">
    <source>
        <dbReference type="SAM" id="Coils"/>
    </source>
</evidence>
<feature type="signal peptide" evidence="4">
    <location>
        <begin position="1"/>
        <end position="18"/>
    </location>
</feature>
<sequence>MKKAIITFGIILTVFAFATNVGAVDIEDVPEDHWAYENVKVLVERGYISLYDDDTFAGSNRVSRYELAEVIANLLEDIHVGDTEVGEEDIDILRQLSLEFRDELVDVAADMDLFSERVDELEEEVLIQGEELAGFYETLDDVEREVAQMIDEIASLRAIEDEVENLEARIDDLDERYIDLEETAVAEVPEDIEDFQMDITNRLDTLDNRLTSLEEDQAESQEQIRALERQSSNYLLYIGAVGLISLLTLTM</sequence>
<feature type="coiled-coil region" evidence="2">
    <location>
        <begin position="104"/>
        <end position="230"/>
    </location>
</feature>
<keyword evidence="3" id="KW-1133">Transmembrane helix</keyword>
<feature type="transmembrane region" description="Helical" evidence="3">
    <location>
        <begin position="234"/>
        <end position="250"/>
    </location>
</feature>
<accession>A0A931FB68</accession>
<dbReference type="Pfam" id="PF00395">
    <property type="entry name" value="SLH"/>
    <property type="match status" value="1"/>
</dbReference>
<name>A0A931FB68_9FIRM</name>
<dbReference type="PROSITE" id="PS51272">
    <property type="entry name" value="SLH"/>
    <property type="match status" value="1"/>
</dbReference>
<dbReference type="Proteomes" id="UP000621436">
    <property type="component" value="Unassembled WGS sequence"/>
</dbReference>
<feature type="domain" description="SLH" evidence="5">
    <location>
        <begin position="22"/>
        <end position="85"/>
    </location>
</feature>